<organism evidence="1 2">
    <name type="scientific">Candidatus Giovannonibacteria bacterium RIFCSPLOWO2_01_FULL_45_34</name>
    <dbReference type="NCBI Taxonomy" id="1798351"/>
    <lineage>
        <taxon>Bacteria</taxon>
        <taxon>Candidatus Giovannoniibacteriota</taxon>
    </lineage>
</organism>
<sequence length="92" mass="10633">MPKEITNDELAAMIKRGFDDAASKSDIKRLDERIAILETKTEDGFRHVNARLSTIEGDISDIRKHFVYRDEFEDLMARVKYLETKLSIESGK</sequence>
<evidence type="ECO:0000313" key="2">
    <source>
        <dbReference type="Proteomes" id="UP000178114"/>
    </source>
</evidence>
<accession>A0A1F5X1Z6</accession>
<dbReference type="EMBL" id="MFID01000001">
    <property type="protein sequence ID" value="OGF81928.1"/>
    <property type="molecule type" value="Genomic_DNA"/>
</dbReference>
<gene>
    <name evidence="1" type="ORF">A2930_01645</name>
</gene>
<reference evidence="1 2" key="1">
    <citation type="journal article" date="2016" name="Nat. Commun.">
        <title>Thousands of microbial genomes shed light on interconnected biogeochemical processes in an aquifer system.</title>
        <authorList>
            <person name="Anantharaman K."/>
            <person name="Brown C.T."/>
            <person name="Hug L.A."/>
            <person name="Sharon I."/>
            <person name="Castelle C.J."/>
            <person name="Probst A.J."/>
            <person name="Thomas B.C."/>
            <person name="Singh A."/>
            <person name="Wilkins M.J."/>
            <person name="Karaoz U."/>
            <person name="Brodie E.L."/>
            <person name="Williams K.H."/>
            <person name="Hubbard S.S."/>
            <person name="Banfield J.F."/>
        </authorList>
    </citation>
    <scope>NUCLEOTIDE SEQUENCE [LARGE SCALE GENOMIC DNA]</scope>
</reference>
<protein>
    <submittedName>
        <fullName evidence="1">Uncharacterized protein</fullName>
    </submittedName>
</protein>
<dbReference type="STRING" id="1798351.A2930_01645"/>
<dbReference type="AlphaFoldDB" id="A0A1F5X1Z6"/>
<evidence type="ECO:0000313" key="1">
    <source>
        <dbReference type="EMBL" id="OGF81928.1"/>
    </source>
</evidence>
<name>A0A1F5X1Z6_9BACT</name>
<comment type="caution">
    <text evidence="1">The sequence shown here is derived from an EMBL/GenBank/DDBJ whole genome shotgun (WGS) entry which is preliminary data.</text>
</comment>
<dbReference type="Proteomes" id="UP000178114">
    <property type="component" value="Unassembled WGS sequence"/>
</dbReference>
<proteinExistence type="predicted"/>